<dbReference type="GeneID" id="7844262"/>
<reference evidence="4" key="1">
    <citation type="journal article" date="2006" name="PLoS Biol.">
        <title>Macronuclear genome sequence of the ciliate Tetrahymena thermophila, a model eukaryote.</title>
        <authorList>
            <person name="Eisen J.A."/>
            <person name="Coyne R.S."/>
            <person name="Wu M."/>
            <person name="Wu D."/>
            <person name="Thiagarajan M."/>
            <person name="Wortman J.R."/>
            <person name="Badger J.H."/>
            <person name="Ren Q."/>
            <person name="Amedeo P."/>
            <person name="Jones K.M."/>
            <person name="Tallon L.J."/>
            <person name="Delcher A.L."/>
            <person name="Salzberg S.L."/>
            <person name="Silva J.C."/>
            <person name="Haas B.J."/>
            <person name="Majoros W.H."/>
            <person name="Farzad M."/>
            <person name="Carlton J.M."/>
            <person name="Smith R.K. Jr."/>
            <person name="Garg J."/>
            <person name="Pearlman R.E."/>
            <person name="Karrer K.M."/>
            <person name="Sun L."/>
            <person name="Manning G."/>
            <person name="Elde N.C."/>
            <person name="Turkewitz A.P."/>
            <person name="Asai D.J."/>
            <person name="Wilkes D.E."/>
            <person name="Wang Y."/>
            <person name="Cai H."/>
            <person name="Collins K."/>
            <person name="Stewart B.A."/>
            <person name="Lee S.R."/>
            <person name="Wilamowska K."/>
            <person name="Weinberg Z."/>
            <person name="Ruzzo W.L."/>
            <person name="Wloga D."/>
            <person name="Gaertig J."/>
            <person name="Frankel J."/>
            <person name="Tsao C.-C."/>
            <person name="Gorovsky M.A."/>
            <person name="Keeling P.J."/>
            <person name="Waller R.F."/>
            <person name="Patron N.J."/>
            <person name="Cherry J.M."/>
            <person name="Stover N.A."/>
            <person name="Krieger C.J."/>
            <person name="del Toro C."/>
            <person name="Ryder H.F."/>
            <person name="Williamson S.C."/>
            <person name="Barbeau R.A."/>
            <person name="Hamilton E.P."/>
            <person name="Orias E."/>
        </authorList>
    </citation>
    <scope>NUCLEOTIDE SEQUENCE [LARGE SCALE GENOMIC DNA]</scope>
    <source>
        <strain evidence="4">SB210</strain>
    </source>
</reference>
<evidence type="ECO:0000256" key="1">
    <source>
        <dbReference type="SAM" id="MobiDB-lite"/>
    </source>
</evidence>
<feature type="compositionally biased region" description="Polar residues" evidence="1">
    <location>
        <begin position="502"/>
        <end position="533"/>
    </location>
</feature>
<proteinExistence type="predicted"/>
<dbReference type="RefSeq" id="XP_001023917.2">
    <property type="nucleotide sequence ID" value="XM_001023917.2"/>
</dbReference>
<organism evidence="3 4">
    <name type="scientific">Tetrahymena thermophila (strain SB210)</name>
    <dbReference type="NCBI Taxonomy" id="312017"/>
    <lineage>
        <taxon>Eukaryota</taxon>
        <taxon>Sar</taxon>
        <taxon>Alveolata</taxon>
        <taxon>Ciliophora</taxon>
        <taxon>Intramacronucleata</taxon>
        <taxon>Oligohymenophorea</taxon>
        <taxon>Hymenostomatida</taxon>
        <taxon>Tetrahymenina</taxon>
        <taxon>Tetrahymenidae</taxon>
        <taxon>Tetrahymena</taxon>
    </lineage>
</organism>
<dbReference type="STRING" id="312017.I7M3L2"/>
<dbReference type="PROSITE" id="PS50179">
    <property type="entry name" value="VHS"/>
    <property type="match status" value="1"/>
</dbReference>
<dbReference type="Proteomes" id="UP000009168">
    <property type="component" value="Unassembled WGS sequence"/>
</dbReference>
<protein>
    <submittedName>
        <fullName evidence="3">VHS domain protein</fullName>
    </submittedName>
</protein>
<gene>
    <name evidence="3" type="ORF">TTHERM_00473340</name>
</gene>
<dbReference type="AlphaFoldDB" id="I7M3L2"/>
<dbReference type="SUPFAM" id="SSF48464">
    <property type="entry name" value="ENTH/VHS domain"/>
    <property type="match status" value="1"/>
</dbReference>
<feature type="compositionally biased region" description="Polar residues" evidence="1">
    <location>
        <begin position="410"/>
        <end position="430"/>
    </location>
</feature>
<dbReference type="OrthoDB" id="366185at2759"/>
<dbReference type="Gene3D" id="1.25.40.90">
    <property type="match status" value="1"/>
</dbReference>
<dbReference type="EMBL" id="GG662472">
    <property type="protein sequence ID" value="EAS03672.2"/>
    <property type="molecule type" value="Genomic_DNA"/>
</dbReference>
<dbReference type="Pfam" id="PF00790">
    <property type="entry name" value="VHS"/>
    <property type="match status" value="1"/>
</dbReference>
<keyword evidence="4" id="KW-1185">Reference proteome</keyword>
<dbReference type="InterPro" id="IPR002014">
    <property type="entry name" value="VHS_dom"/>
</dbReference>
<feature type="region of interest" description="Disordered" evidence="1">
    <location>
        <begin position="492"/>
        <end position="569"/>
    </location>
</feature>
<accession>I7M3L2</accession>
<sequence>MDDNVQQNEKVKDIIMDLVNEEEDTELDVPTIINLAERIDKSFNERKEALYVLEDLFKNAPSGMILKGVQILETLVKNCNQKFHLDVDSKDFQDAILKLLNRKRGKKSFFKQIKQNNKNWEVIENKVLYLIQLWYDTFMMHEGDYPNIMNNYKLLRKEGIKFPERDPNEMHMINFKGIKSPIFGLLEEQQMQKSGIVPKKKREELITKPAQSDYAQKFEINQQNLDKLVDNLQIISAIIESAQQPEDFQTDFAQDIMMFLKSFKTKIMLLNSQNKLDDLKEQKKQILEFYKQTRLVIKNFEQKSQEIEQLNRAIQESAIEEYSKIAEKTNYVKKLKSLNIAPPTKLGDAKLNSCDNNNLKQNNQVKQESTQQQKQIIQNDTAQQQQLANSQNITKQQSNNIDLLDFDFDQPQSNTAPTQLHQNQTNSNTGQNPSQPVQSQIQQGFQSQLQQFNQQQQQFTTYNPQQAFQIQQQAFQNQQQIYQNQQQAFQNQQQTFQNSQQTLTPPQFSSPQQAISNQQKPQTQVQSQLQNTGVDLFSDQNTQDNNKQSKNNNQNLEEDDFWGEIATRK</sequence>
<feature type="domain" description="VHS" evidence="2">
    <location>
        <begin position="19"/>
        <end position="163"/>
    </location>
</feature>
<dbReference type="GO" id="GO:0043130">
    <property type="term" value="F:ubiquitin binding"/>
    <property type="evidence" value="ECO:0007669"/>
    <property type="project" value="InterPro"/>
</dbReference>
<dbReference type="GO" id="GO:0035091">
    <property type="term" value="F:phosphatidylinositol binding"/>
    <property type="evidence" value="ECO:0007669"/>
    <property type="project" value="InterPro"/>
</dbReference>
<feature type="region of interest" description="Disordered" evidence="1">
    <location>
        <begin position="406"/>
        <end position="446"/>
    </location>
</feature>
<evidence type="ECO:0000313" key="3">
    <source>
        <dbReference type="EMBL" id="EAS03672.2"/>
    </source>
</evidence>
<dbReference type="InterPro" id="IPR008942">
    <property type="entry name" value="ENTH_VHS"/>
</dbReference>
<feature type="compositionally biased region" description="Low complexity" evidence="1">
    <location>
        <begin position="492"/>
        <end position="501"/>
    </location>
</feature>
<feature type="compositionally biased region" description="Low complexity" evidence="1">
    <location>
        <begin position="538"/>
        <end position="555"/>
    </location>
</feature>
<evidence type="ECO:0000259" key="2">
    <source>
        <dbReference type="PROSITE" id="PS50179"/>
    </source>
</evidence>
<feature type="compositionally biased region" description="Low complexity" evidence="1">
    <location>
        <begin position="431"/>
        <end position="446"/>
    </location>
</feature>
<name>I7M3L2_TETTS</name>
<dbReference type="InParanoid" id="I7M3L2"/>
<dbReference type="KEGG" id="tet:TTHERM_00473340"/>
<evidence type="ECO:0000313" key="4">
    <source>
        <dbReference type="Proteomes" id="UP000009168"/>
    </source>
</evidence>
<dbReference type="SMART" id="SM00288">
    <property type="entry name" value="VHS"/>
    <property type="match status" value="1"/>
</dbReference>